<comment type="caution">
    <text evidence="2">The sequence shown here is derived from an EMBL/GenBank/DDBJ whole genome shotgun (WGS) entry which is preliminary data.</text>
</comment>
<feature type="region of interest" description="Disordered" evidence="1">
    <location>
        <begin position="124"/>
        <end position="146"/>
    </location>
</feature>
<protein>
    <submittedName>
        <fullName evidence="2">Uncharacterized protein</fullName>
    </submittedName>
</protein>
<evidence type="ECO:0000313" key="3">
    <source>
        <dbReference type="Proteomes" id="UP000541444"/>
    </source>
</evidence>
<evidence type="ECO:0000313" key="2">
    <source>
        <dbReference type="EMBL" id="KAF6157821.1"/>
    </source>
</evidence>
<reference evidence="2 3" key="1">
    <citation type="journal article" date="2020" name="IScience">
        <title>Genome Sequencing of the Endangered Kingdonia uniflora (Circaeasteraceae, Ranunculales) Reveals Potential Mechanisms of Evolutionary Specialization.</title>
        <authorList>
            <person name="Sun Y."/>
            <person name="Deng T."/>
            <person name="Zhang A."/>
            <person name="Moore M.J."/>
            <person name="Landis J.B."/>
            <person name="Lin N."/>
            <person name="Zhang H."/>
            <person name="Zhang X."/>
            <person name="Huang J."/>
            <person name="Zhang X."/>
            <person name="Sun H."/>
            <person name="Wang H."/>
        </authorList>
    </citation>
    <scope>NUCLEOTIDE SEQUENCE [LARGE SCALE GENOMIC DNA]</scope>
    <source>
        <strain evidence="2">TB1705</strain>
        <tissue evidence="2">Leaf</tissue>
    </source>
</reference>
<dbReference type="PANTHER" id="PTHR33167">
    <property type="entry name" value="TRANSCRIPTION FACTOR, PUTATIVE (DUF863)-RELATED"/>
    <property type="match status" value="1"/>
</dbReference>
<keyword evidence="3" id="KW-1185">Reference proteome</keyword>
<organism evidence="2 3">
    <name type="scientific">Kingdonia uniflora</name>
    <dbReference type="NCBI Taxonomy" id="39325"/>
    <lineage>
        <taxon>Eukaryota</taxon>
        <taxon>Viridiplantae</taxon>
        <taxon>Streptophyta</taxon>
        <taxon>Embryophyta</taxon>
        <taxon>Tracheophyta</taxon>
        <taxon>Spermatophyta</taxon>
        <taxon>Magnoliopsida</taxon>
        <taxon>Ranunculales</taxon>
        <taxon>Circaeasteraceae</taxon>
        <taxon>Kingdonia</taxon>
    </lineage>
</organism>
<dbReference type="EMBL" id="JACGCM010001258">
    <property type="protein sequence ID" value="KAF6157821.1"/>
    <property type="molecule type" value="Genomic_DNA"/>
</dbReference>
<evidence type="ECO:0000256" key="1">
    <source>
        <dbReference type="SAM" id="MobiDB-lite"/>
    </source>
</evidence>
<dbReference type="OrthoDB" id="666348at2759"/>
<sequence length="191" mass="22733">MERFLHSYEKDSMKMVILKHEQTFKEQVYELHRLYRVQKTLMRNTKSSKQNFENRISSNGVDYINQEQRKAQLRLDLECPAEEHIDEDEEITLEIEDESDIKLTLGPTRSQRMKNVEKRLNFDMGESLSSSTESRSSQIPRASSTRQEWGIIQVPRFHSGRTDFDVDDEHLRQERLNRPPWLFQALSLNMT</sequence>
<dbReference type="Proteomes" id="UP000541444">
    <property type="component" value="Unassembled WGS sequence"/>
</dbReference>
<accession>A0A7J7MSC9</accession>
<feature type="compositionally biased region" description="Low complexity" evidence="1">
    <location>
        <begin position="127"/>
        <end position="137"/>
    </location>
</feature>
<dbReference type="PANTHER" id="PTHR33167:SF26">
    <property type="entry name" value="EXPRESSED PROTEIN"/>
    <property type="match status" value="1"/>
</dbReference>
<dbReference type="AlphaFoldDB" id="A0A7J7MSC9"/>
<gene>
    <name evidence="2" type="ORF">GIB67_038860</name>
</gene>
<proteinExistence type="predicted"/>
<name>A0A7J7MSC9_9MAGN</name>